<dbReference type="AlphaFoldDB" id="A0A699SIP6"/>
<evidence type="ECO:0000256" key="1">
    <source>
        <dbReference type="SAM" id="MobiDB-lite"/>
    </source>
</evidence>
<evidence type="ECO:0000313" key="2">
    <source>
        <dbReference type="EMBL" id="GFC97340.1"/>
    </source>
</evidence>
<sequence>RCRHPKRYPLLPSLEATKLLLLQWNLLRFKRAEKRRREGIDANAPPKSSSQGATVAGGPGSENVSSPTEVGSPGSEAKLLRKSVAQLARREQRIQDRESEIKNLEVLLETEADMKRAAEEKSDGL</sequence>
<proteinExistence type="predicted"/>
<reference evidence="2" key="1">
    <citation type="journal article" date="2019" name="Sci. Rep.">
        <title>Draft genome of Tanacetum cinerariifolium, the natural source of mosquito coil.</title>
        <authorList>
            <person name="Yamashiro T."/>
            <person name="Shiraishi A."/>
            <person name="Satake H."/>
            <person name="Nakayama K."/>
        </authorList>
    </citation>
    <scope>NUCLEOTIDE SEQUENCE</scope>
</reference>
<gene>
    <name evidence="2" type="ORF">Tci_869310</name>
</gene>
<dbReference type="EMBL" id="BKCJ011165488">
    <property type="protein sequence ID" value="GFC97340.1"/>
    <property type="molecule type" value="Genomic_DNA"/>
</dbReference>
<feature type="non-terminal residue" evidence="2">
    <location>
        <position position="1"/>
    </location>
</feature>
<feature type="region of interest" description="Disordered" evidence="1">
    <location>
        <begin position="91"/>
        <end position="125"/>
    </location>
</feature>
<feature type="compositionally biased region" description="Basic and acidic residues" evidence="1">
    <location>
        <begin position="112"/>
        <end position="125"/>
    </location>
</feature>
<feature type="non-terminal residue" evidence="2">
    <location>
        <position position="125"/>
    </location>
</feature>
<feature type="compositionally biased region" description="Basic and acidic residues" evidence="1">
    <location>
        <begin position="91"/>
        <end position="103"/>
    </location>
</feature>
<feature type="region of interest" description="Disordered" evidence="1">
    <location>
        <begin position="36"/>
        <end position="77"/>
    </location>
</feature>
<name>A0A699SIP6_TANCI</name>
<organism evidence="2">
    <name type="scientific">Tanacetum cinerariifolium</name>
    <name type="common">Dalmatian daisy</name>
    <name type="synonym">Chrysanthemum cinerariifolium</name>
    <dbReference type="NCBI Taxonomy" id="118510"/>
    <lineage>
        <taxon>Eukaryota</taxon>
        <taxon>Viridiplantae</taxon>
        <taxon>Streptophyta</taxon>
        <taxon>Embryophyta</taxon>
        <taxon>Tracheophyta</taxon>
        <taxon>Spermatophyta</taxon>
        <taxon>Magnoliopsida</taxon>
        <taxon>eudicotyledons</taxon>
        <taxon>Gunneridae</taxon>
        <taxon>Pentapetalae</taxon>
        <taxon>asterids</taxon>
        <taxon>campanulids</taxon>
        <taxon>Asterales</taxon>
        <taxon>Asteraceae</taxon>
        <taxon>Asteroideae</taxon>
        <taxon>Anthemideae</taxon>
        <taxon>Anthemidinae</taxon>
        <taxon>Tanacetum</taxon>
    </lineage>
</organism>
<comment type="caution">
    <text evidence="2">The sequence shown here is derived from an EMBL/GenBank/DDBJ whole genome shotgun (WGS) entry which is preliminary data.</text>
</comment>
<protein>
    <submittedName>
        <fullName evidence="2">Uncharacterized protein</fullName>
    </submittedName>
</protein>
<accession>A0A699SIP6</accession>